<dbReference type="PANTHER" id="PTHR26379:SF446">
    <property type="entry name" value="BTB_POZ AND MATH DOMAIN-CONTAINING PROTEIN 1"/>
    <property type="match status" value="1"/>
</dbReference>
<dbReference type="SMART" id="SM00225">
    <property type="entry name" value="BTB"/>
    <property type="match status" value="1"/>
</dbReference>
<dbReference type="Pfam" id="PF00651">
    <property type="entry name" value="BTB"/>
    <property type="match status" value="1"/>
</dbReference>
<dbReference type="AlphaFoldDB" id="A0A2S3I405"/>
<dbReference type="GO" id="GO:0016567">
    <property type="term" value="P:protein ubiquitination"/>
    <property type="evidence" value="ECO:0007669"/>
    <property type="project" value="InterPro"/>
</dbReference>
<comment type="pathway">
    <text evidence="1">Protein modification; protein ubiquitination.</text>
</comment>
<name>A0A2S3I405_9POAL</name>
<dbReference type="InterPro" id="IPR000210">
    <property type="entry name" value="BTB/POZ_dom"/>
</dbReference>
<dbReference type="CDD" id="cd00121">
    <property type="entry name" value="MATH"/>
    <property type="match status" value="1"/>
</dbReference>
<dbReference type="Pfam" id="PF22486">
    <property type="entry name" value="MATH_2"/>
    <property type="match status" value="1"/>
</dbReference>
<protein>
    <recommendedName>
        <fullName evidence="5">BTB domain-containing protein</fullName>
    </recommendedName>
</protein>
<dbReference type="InterPro" id="IPR002083">
    <property type="entry name" value="MATH/TRAF_dom"/>
</dbReference>
<evidence type="ECO:0000256" key="1">
    <source>
        <dbReference type="ARBA" id="ARBA00004906"/>
    </source>
</evidence>
<dbReference type="SUPFAM" id="SSF54695">
    <property type="entry name" value="POZ domain"/>
    <property type="match status" value="1"/>
</dbReference>
<sequence length="287" mass="32044">MLESRVFEFKVDYLETKDMAIGRFVSSRDISVGGHLWRVNCFPNGDWVDDNGKYVSVFLKLADKSKNVKAVFEASMVGKDGKPRRRQWALDVFPTDCENGDWGWKQFVERSHLLPDYVKDDGCFTIVCGITVLPGGDALDVAPSDMGAHLGRLLDSGDGSDVAFVGGGETFRAHRAVLAARSPVFRAQLLGSMAEAAMPSITLHDVAPATFEIMLRFIYTDALPGDEKLRDSPTECCRICSPWPISEKSFFAEEEYNLKKAELTDDFVRLRQKFPSILDELKEKMGP</sequence>
<dbReference type="EMBL" id="CM008051">
    <property type="protein sequence ID" value="PAN36262.1"/>
    <property type="molecule type" value="Genomic_DNA"/>
</dbReference>
<evidence type="ECO:0000313" key="4">
    <source>
        <dbReference type="EMBL" id="PAN36262.1"/>
    </source>
</evidence>
<proteinExistence type="predicted"/>
<dbReference type="PROSITE" id="PS50097">
    <property type="entry name" value="BTB"/>
    <property type="match status" value="1"/>
</dbReference>
<gene>
    <name evidence="4" type="ORF">PAHAL_6G259700</name>
</gene>
<dbReference type="SUPFAM" id="SSF49599">
    <property type="entry name" value="TRAF domain-like"/>
    <property type="match status" value="1"/>
</dbReference>
<dbReference type="Gene3D" id="3.30.710.10">
    <property type="entry name" value="Potassium Channel Kv1.1, Chain A"/>
    <property type="match status" value="1"/>
</dbReference>
<feature type="domain" description="BTB" evidence="2">
    <location>
        <begin position="160"/>
        <end position="227"/>
    </location>
</feature>
<evidence type="ECO:0008006" key="5">
    <source>
        <dbReference type="Google" id="ProtNLM"/>
    </source>
</evidence>
<feature type="domain" description="MATH" evidence="3">
    <location>
        <begin position="4"/>
        <end position="129"/>
    </location>
</feature>
<dbReference type="InterPro" id="IPR045005">
    <property type="entry name" value="BPM1-6"/>
</dbReference>
<organism evidence="4">
    <name type="scientific">Panicum hallii</name>
    <dbReference type="NCBI Taxonomy" id="206008"/>
    <lineage>
        <taxon>Eukaryota</taxon>
        <taxon>Viridiplantae</taxon>
        <taxon>Streptophyta</taxon>
        <taxon>Embryophyta</taxon>
        <taxon>Tracheophyta</taxon>
        <taxon>Spermatophyta</taxon>
        <taxon>Magnoliopsida</taxon>
        <taxon>Liliopsida</taxon>
        <taxon>Poales</taxon>
        <taxon>Poaceae</taxon>
        <taxon>PACMAD clade</taxon>
        <taxon>Panicoideae</taxon>
        <taxon>Panicodae</taxon>
        <taxon>Paniceae</taxon>
        <taxon>Panicinae</taxon>
        <taxon>Panicum</taxon>
        <taxon>Panicum sect. Panicum</taxon>
    </lineage>
</organism>
<dbReference type="InterPro" id="IPR011333">
    <property type="entry name" value="SKP1/BTB/POZ_sf"/>
</dbReference>
<evidence type="ECO:0000259" key="3">
    <source>
        <dbReference type="PROSITE" id="PS50144"/>
    </source>
</evidence>
<reference evidence="4" key="1">
    <citation type="submission" date="2018-04" db="EMBL/GenBank/DDBJ databases">
        <title>WGS assembly of Panicum hallii.</title>
        <authorList>
            <person name="Lovell J."/>
            <person name="Jenkins J."/>
            <person name="Lowry D."/>
            <person name="Mamidi S."/>
            <person name="Sreedasyam A."/>
            <person name="Weng X."/>
            <person name="Barry K."/>
            <person name="Bonette J."/>
            <person name="Campitelli B."/>
            <person name="Daum C."/>
            <person name="Gordon S."/>
            <person name="Gould B."/>
            <person name="Lipzen A."/>
            <person name="Macqueen A."/>
            <person name="Palacio-Mejia J."/>
            <person name="Plott C."/>
            <person name="Shakirov E."/>
            <person name="Shu S."/>
            <person name="Yoshinaga Y."/>
            <person name="Zane M."/>
            <person name="Rokhsar D."/>
            <person name="Grimwood J."/>
            <person name="Schmutz J."/>
            <person name="Juenger T."/>
        </authorList>
    </citation>
    <scope>NUCLEOTIDE SEQUENCE [LARGE SCALE GENOMIC DNA]</scope>
    <source>
        <strain evidence="4">FIL2</strain>
    </source>
</reference>
<dbReference type="InterPro" id="IPR008974">
    <property type="entry name" value="TRAF-like"/>
</dbReference>
<evidence type="ECO:0000259" key="2">
    <source>
        <dbReference type="PROSITE" id="PS50097"/>
    </source>
</evidence>
<dbReference type="Gene3D" id="2.60.210.10">
    <property type="entry name" value="Apoptosis, Tumor Necrosis Factor Receptor Associated Protein 2, Chain A"/>
    <property type="match status" value="1"/>
</dbReference>
<dbReference type="PROSITE" id="PS50144">
    <property type="entry name" value="MATH"/>
    <property type="match status" value="1"/>
</dbReference>
<dbReference type="PANTHER" id="PTHR26379">
    <property type="entry name" value="BTB/POZ AND MATH DOMAIN-CONTAINING PROTEIN 1"/>
    <property type="match status" value="1"/>
</dbReference>
<accession>A0A2S3I405</accession>
<dbReference type="Proteomes" id="UP000243499">
    <property type="component" value="Chromosome 6"/>
</dbReference>
<dbReference type="Gramene" id="PAN36262">
    <property type="protein sequence ID" value="PAN36262"/>
    <property type="gene ID" value="PAHAL_6G259700"/>
</dbReference>